<feature type="domain" description="Methyltransferase" evidence="2">
    <location>
        <begin position="45"/>
        <end position="145"/>
    </location>
</feature>
<dbReference type="PANTHER" id="PTHR43591:SF24">
    <property type="entry name" value="2-METHOXY-6-POLYPRENYL-1,4-BENZOQUINOL METHYLASE, MITOCHONDRIAL"/>
    <property type="match status" value="1"/>
</dbReference>
<dbReference type="EMBL" id="KL648207">
    <property type="protein sequence ID" value="KEY71692.1"/>
    <property type="molecule type" value="Genomic_DNA"/>
</dbReference>
<evidence type="ECO:0000256" key="1">
    <source>
        <dbReference type="ARBA" id="ARBA00038158"/>
    </source>
</evidence>
<dbReference type="PANTHER" id="PTHR43591">
    <property type="entry name" value="METHYLTRANSFERASE"/>
    <property type="match status" value="1"/>
</dbReference>
<dbReference type="CDD" id="cd02440">
    <property type="entry name" value="AdoMet_MTases"/>
    <property type="match status" value="1"/>
</dbReference>
<accession>A0A084B2B3</accession>
<keyword evidence="4" id="KW-1185">Reference proteome</keyword>
<proteinExistence type="inferred from homology"/>
<evidence type="ECO:0000313" key="4">
    <source>
        <dbReference type="Proteomes" id="UP000028045"/>
    </source>
</evidence>
<dbReference type="GO" id="GO:0008168">
    <property type="term" value="F:methyltransferase activity"/>
    <property type="evidence" value="ECO:0007669"/>
    <property type="project" value="TreeGrafter"/>
</dbReference>
<evidence type="ECO:0000313" key="3">
    <source>
        <dbReference type="EMBL" id="KEY71692.1"/>
    </source>
</evidence>
<dbReference type="SUPFAM" id="SSF53335">
    <property type="entry name" value="S-adenosyl-L-methionine-dependent methyltransferases"/>
    <property type="match status" value="1"/>
</dbReference>
<dbReference type="Proteomes" id="UP000028045">
    <property type="component" value="Unassembled WGS sequence"/>
</dbReference>
<dbReference type="OrthoDB" id="3647at2759"/>
<dbReference type="AlphaFoldDB" id="A0A084B2B3"/>
<dbReference type="HOGENOM" id="CLU_049749_3_0_1"/>
<protein>
    <recommendedName>
        <fullName evidence="2">Methyltransferase domain-containing protein</fullName>
    </recommendedName>
</protein>
<gene>
    <name evidence="3" type="ORF">S7711_02924</name>
</gene>
<name>A0A084B2B3_STACB</name>
<evidence type="ECO:0000259" key="2">
    <source>
        <dbReference type="Pfam" id="PF13649"/>
    </source>
</evidence>
<dbReference type="InterPro" id="IPR041698">
    <property type="entry name" value="Methyltransf_25"/>
</dbReference>
<sequence>MTSQLVQEYDSQGGQYSAYATEIPFAKLETELFRAALGDCTGLTVLDLGGGSGLKAREAIDAGAAAVDVVDISVEMMRAGQEFEDSLGRSDVTWHTGDVAQDMTHLPLRSTYDVVVVGWTFDHAHNLDEYEGMWRNAATYLKPGGRLISVRVGDPHGGAWDGRYGALMSAFEETADVLNCRYTLLLDPPLEFEGSMIKLSMAGDTQLPEKYGFTDFLSLKPEDTATVKADPEFWKPFVDRPGFVIFQAKKTSDA</sequence>
<comment type="similarity">
    <text evidence="1">Belongs to the methyltransferase superfamily. LaeA methyltransferase family.</text>
</comment>
<dbReference type="InterPro" id="IPR029063">
    <property type="entry name" value="SAM-dependent_MTases_sf"/>
</dbReference>
<reference evidence="3 4" key="1">
    <citation type="journal article" date="2014" name="BMC Genomics">
        <title>Comparative genome sequencing reveals chemotype-specific gene clusters in the toxigenic black mold Stachybotrys.</title>
        <authorList>
            <person name="Semeiks J."/>
            <person name="Borek D."/>
            <person name="Otwinowski Z."/>
            <person name="Grishin N.V."/>
        </authorList>
    </citation>
    <scope>NUCLEOTIDE SEQUENCE [LARGE SCALE GENOMIC DNA]</scope>
    <source>
        <strain evidence="4">CBS 109288 / IBT 7711</strain>
    </source>
</reference>
<organism evidence="3 4">
    <name type="scientific">Stachybotrys chartarum (strain CBS 109288 / IBT 7711)</name>
    <name type="common">Toxic black mold</name>
    <name type="synonym">Stilbospora chartarum</name>
    <dbReference type="NCBI Taxonomy" id="1280523"/>
    <lineage>
        <taxon>Eukaryota</taxon>
        <taxon>Fungi</taxon>
        <taxon>Dikarya</taxon>
        <taxon>Ascomycota</taxon>
        <taxon>Pezizomycotina</taxon>
        <taxon>Sordariomycetes</taxon>
        <taxon>Hypocreomycetidae</taxon>
        <taxon>Hypocreales</taxon>
        <taxon>Stachybotryaceae</taxon>
        <taxon>Stachybotrys</taxon>
    </lineage>
</organism>
<dbReference type="Pfam" id="PF13649">
    <property type="entry name" value="Methyltransf_25"/>
    <property type="match status" value="1"/>
</dbReference>
<dbReference type="Gene3D" id="3.40.50.150">
    <property type="entry name" value="Vaccinia Virus protein VP39"/>
    <property type="match status" value="1"/>
</dbReference>